<protein>
    <submittedName>
        <fullName evidence="2">Uncharacterized protein</fullName>
    </submittedName>
</protein>
<evidence type="ECO:0000313" key="2">
    <source>
        <dbReference type="EMBL" id="PXF46854.1"/>
    </source>
</evidence>
<sequence length="177" mass="19691">MVLDDPTSALPQMASLFPTPEETKLVTRTQISELMKLAYTELGTSKERYKAYYASRVRYKPIFEEGDMVYLDIPPRQKASTQYEDIVRKLLPNSEGPYMVVSATDSKVTLDGDGLHDIVSMDLVKAARPSVSEKVSPKNVAPEESEESEVQTEPSVPESRREPISGGLCKYRNTGIG</sequence>
<organism evidence="2 3">
    <name type="scientific">Gracilariopsis chorda</name>
    <dbReference type="NCBI Taxonomy" id="448386"/>
    <lineage>
        <taxon>Eukaryota</taxon>
        <taxon>Rhodophyta</taxon>
        <taxon>Florideophyceae</taxon>
        <taxon>Rhodymeniophycidae</taxon>
        <taxon>Gracilariales</taxon>
        <taxon>Gracilariaceae</taxon>
        <taxon>Gracilariopsis</taxon>
    </lineage>
</organism>
<dbReference type="Proteomes" id="UP000247409">
    <property type="component" value="Unassembled WGS sequence"/>
</dbReference>
<reference evidence="2 3" key="1">
    <citation type="journal article" date="2018" name="Mol. Biol. Evol.">
        <title>Analysis of the draft genome of the red seaweed Gracilariopsis chorda provides insights into genome size evolution in Rhodophyta.</title>
        <authorList>
            <person name="Lee J."/>
            <person name="Yang E.C."/>
            <person name="Graf L."/>
            <person name="Yang J.H."/>
            <person name="Qiu H."/>
            <person name="Zel Zion U."/>
            <person name="Chan C.X."/>
            <person name="Stephens T.G."/>
            <person name="Weber A.P.M."/>
            <person name="Boo G.H."/>
            <person name="Boo S.M."/>
            <person name="Kim K.M."/>
            <person name="Shin Y."/>
            <person name="Jung M."/>
            <person name="Lee S.J."/>
            <person name="Yim H.S."/>
            <person name="Lee J.H."/>
            <person name="Bhattacharya D."/>
            <person name="Yoon H.S."/>
        </authorList>
    </citation>
    <scope>NUCLEOTIDE SEQUENCE [LARGE SCALE GENOMIC DNA]</scope>
    <source>
        <strain evidence="2 3">SKKU-2015</strain>
        <tissue evidence="2">Whole body</tissue>
    </source>
</reference>
<name>A0A2V3IXG7_9FLOR</name>
<comment type="caution">
    <text evidence="2">The sequence shown here is derived from an EMBL/GenBank/DDBJ whole genome shotgun (WGS) entry which is preliminary data.</text>
</comment>
<dbReference type="EMBL" id="NBIV01000032">
    <property type="protein sequence ID" value="PXF46854.1"/>
    <property type="molecule type" value="Genomic_DNA"/>
</dbReference>
<gene>
    <name evidence="2" type="ORF">BWQ96_03383</name>
</gene>
<evidence type="ECO:0000313" key="3">
    <source>
        <dbReference type="Proteomes" id="UP000247409"/>
    </source>
</evidence>
<keyword evidence="3" id="KW-1185">Reference proteome</keyword>
<evidence type="ECO:0000256" key="1">
    <source>
        <dbReference type="SAM" id="MobiDB-lite"/>
    </source>
</evidence>
<dbReference type="AlphaFoldDB" id="A0A2V3IXG7"/>
<feature type="region of interest" description="Disordered" evidence="1">
    <location>
        <begin position="129"/>
        <end position="177"/>
    </location>
</feature>
<proteinExistence type="predicted"/>
<dbReference type="STRING" id="448386.A0A2V3IXG7"/>
<accession>A0A2V3IXG7</accession>